<accession>A0A1E7F9V1</accession>
<evidence type="ECO:0000259" key="8">
    <source>
        <dbReference type="PROSITE" id="PS51194"/>
    </source>
</evidence>
<evidence type="ECO:0000259" key="7">
    <source>
        <dbReference type="PROSITE" id="PS51192"/>
    </source>
</evidence>
<evidence type="ECO:0000313" key="10">
    <source>
        <dbReference type="Proteomes" id="UP000095751"/>
    </source>
</evidence>
<dbReference type="InterPro" id="IPR048333">
    <property type="entry name" value="HA2_WH"/>
</dbReference>
<evidence type="ECO:0000256" key="1">
    <source>
        <dbReference type="ARBA" id="ARBA00022741"/>
    </source>
</evidence>
<feature type="domain" description="Helicase C-terminal" evidence="8">
    <location>
        <begin position="252"/>
        <end position="432"/>
    </location>
</feature>
<name>A0A1E7F9V1_9STRA</name>
<dbReference type="PROSITE" id="PS51192">
    <property type="entry name" value="HELICASE_ATP_BIND_1"/>
    <property type="match status" value="1"/>
</dbReference>
<dbReference type="InterPro" id="IPR011545">
    <property type="entry name" value="DEAD/DEAH_box_helicase_dom"/>
</dbReference>
<keyword evidence="3" id="KW-0347">Helicase</keyword>
<dbReference type="GO" id="GO:0004386">
    <property type="term" value="F:helicase activity"/>
    <property type="evidence" value="ECO:0007669"/>
    <property type="project" value="UniProtKB-KW"/>
</dbReference>
<dbReference type="Pfam" id="PF21010">
    <property type="entry name" value="HA2_C"/>
    <property type="match status" value="1"/>
</dbReference>
<dbReference type="GO" id="GO:0005524">
    <property type="term" value="F:ATP binding"/>
    <property type="evidence" value="ECO:0007669"/>
    <property type="project" value="UniProtKB-KW"/>
</dbReference>
<evidence type="ECO:0000256" key="3">
    <source>
        <dbReference type="ARBA" id="ARBA00022806"/>
    </source>
</evidence>
<dbReference type="OrthoDB" id="5600252at2759"/>
<proteinExistence type="inferred from homology"/>
<keyword evidence="1" id="KW-0547">Nucleotide-binding</keyword>
<keyword evidence="2 9" id="KW-0378">Hydrolase</keyword>
<sequence>MLNQRKNLPMTSYRNEVLNTIMKHQVTILCAETGAGKTTQCPQYLLEEALMNGQGDLINIICTQPRRVAATSVAERVAEEMTDRLGNQVGYQIRMESKRSKNTKLLFCTTGVILRRLQDDHELKAITHVIVDEVHERQVQTDVLLIALRQLLRTTRRDLKVILMSATLDSTLFSNFFNHAPVIRVPGRTFPVSNYYLEDLLDATNHIIEEGSQYAYRQYQQSEKTTLWVTMPTRLSLERVDESILNYDLIEDVLQILLIHPERNSTLHAPDGADTTNGSILIFLPGIGEIRSLTDRLSANRTLGNKSKFSLIPLHSKLSSVDQRKAFLPVKAGCRKIILSTNIAETSVTIQDVIVVIDCGREREVRRNKRTSTSILVTDWCAKANTKQRAGRAGRVQPGLCLKLFSSNTAESMKATSEPELKRVPLEEVCLSILASGLGKDCEDFLRQAPQPPSDESVQAALTVLEEVGAITSERKYLTPLGQHLAKLPVDVRLGKMLILGSLFQCLDKVLTIAASLSSKSPFSTFLQDAAIATAKHKQFQDPDSDFATFCNVWEGYTAAKAKSMKAGRQYCQSNYLNQQSMHEIGTAKKDFLNLLCGIGFVDKHDGSQSVYNSDLWEKAIVNRNSKNWTLVHAIVFAGLNPNVARLEESRPGSYTLWNKDQQIHFHRTSVNASKKRFDKDQNWVVFFEKFGTPNRISVTTTCFVNSMPLLLFGGPLVVKHTERIVVVDEWMEIEMAAQIGVMLQQLRRQIEVLLLKLVVVSSNDNTTKEENGNNASSSGKNAIIKSIVDILSRTSSK</sequence>
<dbReference type="FunFam" id="1.20.120.1080:FF:000002">
    <property type="entry name" value="Putative ATP-dependent RNA helicase DHX36"/>
    <property type="match status" value="1"/>
</dbReference>
<gene>
    <name evidence="9" type="ORF">FRACYDRAFT_209561</name>
</gene>
<keyword evidence="10" id="KW-1185">Reference proteome</keyword>
<dbReference type="SMART" id="SM00847">
    <property type="entry name" value="HA2"/>
    <property type="match status" value="1"/>
</dbReference>
<dbReference type="SMART" id="SM00487">
    <property type="entry name" value="DEXDc"/>
    <property type="match status" value="1"/>
</dbReference>
<dbReference type="Pfam" id="PF00270">
    <property type="entry name" value="DEAD"/>
    <property type="match status" value="1"/>
</dbReference>
<dbReference type="Pfam" id="PF00271">
    <property type="entry name" value="Helicase_C"/>
    <property type="match status" value="1"/>
</dbReference>
<evidence type="ECO:0000256" key="5">
    <source>
        <dbReference type="ARBA" id="ARBA00022884"/>
    </source>
</evidence>
<dbReference type="InterPro" id="IPR011709">
    <property type="entry name" value="DEAD-box_helicase_OB_fold"/>
</dbReference>
<keyword evidence="4" id="KW-0067">ATP-binding</keyword>
<dbReference type="Gene3D" id="3.40.50.300">
    <property type="entry name" value="P-loop containing nucleotide triphosphate hydrolases"/>
    <property type="match status" value="2"/>
</dbReference>
<dbReference type="GO" id="GO:0016787">
    <property type="term" value="F:hydrolase activity"/>
    <property type="evidence" value="ECO:0007669"/>
    <property type="project" value="UniProtKB-KW"/>
</dbReference>
<dbReference type="AlphaFoldDB" id="A0A1E7F9V1"/>
<dbReference type="GO" id="GO:0003723">
    <property type="term" value="F:RNA binding"/>
    <property type="evidence" value="ECO:0007669"/>
    <property type="project" value="UniProtKB-KW"/>
</dbReference>
<dbReference type="SMART" id="SM00490">
    <property type="entry name" value="HELICc"/>
    <property type="match status" value="1"/>
</dbReference>
<evidence type="ECO:0000256" key="2">
    <source>
        <dbReference type="ARBA" id="ARBA00022801"/>
    </source>
</evidence>
<keyword evidence="5" id="KW-0694">RNA-binding</keyword>
<dbReference type="KEGG" id="fcy:FRACYDRAFT_209561"/>
<dbReference type="Pfam" id="PF07717">
    <property type="entry name" value="OB_NTP_bind"/>
    <property type="match status" value="1"/>
</dbReference>
<dbReference type="Gene3D" id="1.20.120.1080">
    <property type="match status" value="1"/>
</dbReference>
<dbReference type="InterPro" id="IPR014001">
    <property type="entry name" value="Helicase_ATP-bd"/>
</dbReference>
<feature type="domain" description="Helicase ATP-binding" evidence="7">
    <location>
        <begin position="18"/>
        <end position="186"/>
    </location>
</feature>
<dbReference type="SUPFAM" id="SSF52540">
    <property type="entry name" value="P-loop containing nucleoside triphosphate hydrolases"/>
    <property type="match status" value="1"/>
</dbReference>
<dbReference type="PROSITE" id="PS51194">
    <property type="entry name" value="HELICASE_CTER"/>
    <property type="match status" value="1"/>
</dbReference>
<evidence type="ECO:0000256" key="6">
    <source>
        <dbReference type="ARBA" id="ARBA00060772"/>
    </source>
</evidence>
<evidence type="ECO:0000256" key="4">
    <source>
        <dbReference type="ARBA" id="ARBA00022840"/>
    </source>
</evidence>
<dbReference type="Proteomes" id="UP000095751">
    <property type="component" value="Unassembled WGS sequence"/>
</dbReference>
<comment type="similarity">
    <text evidence="6">Belongs to the DExH box helicase family.</text>
</comment>
<dbReference type="CDD" id="cd18791">
    <property type="entry name" value="SF2_C_RHA"/>
    <property type="match status" value="1"/>
</dbReference>
<dbReference type="CDD" id="cd17917">
    <property type="entry name" value="DEXHc_RHA-like"/>
    <property type="match status" value="1"/>
</dbReference>
<dbReference type="EMBL" id="KV784360">
    <property type="protein sequence ID" value="OEU14914.1"/>
    <property type="molecule type" value="Genomic_DNA"/>
</dbReference>
<dbReference type="Pfam" id="PF04408">
    <property type="entry name" value="WHD_HA2"/>
    <property type="match status" value="1"/>
</dbReference>
<dbReference type="InterPro" id="IPR007502">
    <property type="entry name" value="Helicase-assoc_dom"/>
</dbReference>
<protein>
    <submittedName>
        <fullName evidence="9">p-loop containing nucleoside triphosphate hydrolase protein</fullName>
    </submittedName>
</protein>
<dbReference type="InterPro" id="IPR027417">
    <property type="entry name" value="P-loop_NTPase"/>
</dbReference>
<evidence type="ECO:0000313" key="9">
    <source>
        <dbReference type="EMBL" id="OEU14914.1"/>
    </source>
</evidence>
<dbReference type="InParanoid" id="A0A1E7F9V1"/>
<dbReference type="InterPro" id="IPR001650">
    <property type="entry name" value="Helicase_C-like"/>
</dbReference>
<dbReference type="PANTHER" id="PTHR18934:SF145">
    <property type="entry name" value="ATP-DEPENDENT RNA HELICASE DHX57-RELATED"/>
    <property type="match status" value="1"/>
</dbReference>
<organism evidence="9 10">
    <name type="scientific">Fragilariopsis cylindrus CCMP1102</name>
    <dbReference type="NCBI Taxonomy" id="635003"/>
    <lineage>
        <taxon>Eukaryota</taxon>
        <taxon>Sar</taxon>
        <taxon>Stramenopiles</taxon>
        <taxon>Ochrophyta</taxon>
        <taxon>Bacillariophyta</taxon>
        <taxon>Bacillariophyceae</taxon>
        <taxon>Bacillariophycidae</taxon>
        <taxon>Bacillariales</taxon>
        <taxon>Bacillariaceae</taxon>
        <taxon>Fragilariopsis</taxon>
    </lineage>
</organism>
<reference evidence="9 10" key="1">
    <citation type="submission" date="2016-09" db="EMBL/GenBank/DDBJ databases">
        <title>Extensive genetic diversity and differential bi-allelic expression allows diatom success in the polar Southern Ocean.</title>
        <authorList>
            <consortium name="DOE Joint Genome Institute"/>
            <person name="Mock T."/>
            <person name="Otillar R.P."/>
            <person name="Strauss J."/>
            <person name="Dupont C."/>
            <person name="Frickenhaus S."/>
            <person name="Maumus F."/>
            <person name="Mcmullan M."/>
            <person name="Sanges R."/>
            <person name="Schmutz J."/>
            <person name="Toseland A."/>
            <person name="Valas R."/>
            <person name="Veluchamy A."/>
            <person name="Ward B.J."/>
            <person name="Allen A."/>
            <person name="Barry K."/>
            <person name="Falciatore A."/>
            <person name="Ferrante M."/>
            <person name="Fortunato A.E."/>
            <person name="Gloeckner G."/>
            <person name="Gruber A."/>
            <person name="Hipkin R."/>
            <person name="Janech M."/>
            <person name="Kroth P."/>
            <person name="Leese F."/>
            <person name="Lindquist E."/>
            <person name="Lyon B.R."/>
            <person name="Martin J."/>
            <person name="Mayer C."/>
            <person name="Parker M."/>
            <person name="Quesneville H."/>
            <person name="Raymond J."/>
            <person name="Uhlig C."/>
            <person name="Valentin K.U."/>
            <person name="Worden A.Z."/>
            <person name="Armbrust E.V."/>
            <person name="Bowler C."/>
            <person name="Green B."/>
            <person name="Moulton V."/>
            <person name="Van Oosterhout C."/>
            <person name="Grigoriev I."/>
        </authorList>
    </citation>
    <scope>NUCLEOTIDE SEQUENCE [LARGE SCALE GENOMIC DNA]</scope>
    <source>
        <strain evidence="9 10">CCMP1102</strain>
    </source>
</reference>
<dbReference type="FunFam" id="3.40.50.300:FF:000526">
    <property type="entry name" value="DExH-box ATP-dependent RNA helicase DExH3"/>
    <property type="match status" value="1"/>
</dbReference>
<dbReference type="PANTHER" id="PTHR18934">
    <property type="entry name" value="ATP-DEPENDENT RNA HELICASE"/>
    <property type="match status" value="1"/>
</dbReference>